<evidence type="ECO:0000256" key="5">
    <source>
        <dbReference type="ARBA" id="ARBA00022679"/>
    </source>
</evidence>
<dbReference type="GO" id="GO:0047196">
    <property type="term" value="F:long-chain-alcohol O-fatty-acyltransferase activity"/>
    <property type="evidence" value="ECO:0007669"/>
    <property type="project" value="UniProtKB-EC"/>
</dbReference>
<organism evidence="14 15">
    <name type="scientific">Abeliophyllum distichum</name>
    <dbReference type="NCBI Taxonomy" id="126358"/>
    <lineage>
        <taxon>Eukaryota</taxon>
        <taxon>Viridiplantae</taxon>
        <taxon>Streptophyta</taxon>
        <taxon>Embryophyta</taxon>
        <taxon>Tracheophyta</taxon>
        <taxon>Spermatophyta</taxon>
        <taxon>Magnoliopsida</taxon>
        <taxon>eudicotyledons</taxon>
        <taxon>Gunneridae</taxon>
        <taxon>Pentapetalae</taxon>
        <taxon>asterids</taxon>
        <taxon>lamiids</taxon>
        <taxon>Lamiales</taxon>
        <taxon>Oleaceae</taxon>
        <taxon>Forsythieae</taxon>
        <taxon>Abeliophyllum</taxon>
    </lineage>
</organism>
<dbReference type="Pfam" id="PF03007">
    <property type="entry name" value="WS_DGAT_cat"/>
    <property type="match status" value="1"/>
</dbReference>
<comment type="similarity">
    <text evidence="8">In the N-terminal section; belongs to the long-chain O-acyltransferase family.</text>
</comment>
<comment type="subcellular location">
    <subcellularLocation>
        <location evidence="1">Cell membrane</location>
        <topology evidence="1">Single-pass membrane protein</topology>
    </subcellularLocation>
    <subcellularLocation>
        <location evidence="2">Endoplasmic reticulum membrane</location>
    </subcellularLocation>
</comment>
<keyword evidence="15" id="KW-1185">Reference proteome</keyword>
<evidence type="ECO:0000256" key="3">
    <source>
        <dbReference type="ARBA" id="ARBA00004771"/>
    </source>
</evidence>
<evidence type="ECO:0000256" key="2">
    <source>
        <dbReference type="ARBA" id="ARBA00004586"/>
    </source>
</evidence>
<gene>
    <name evidence="14" type="ORF">Adt_37477</name>
</gene>
<protein>
    <submittedName>
        <fullName evidence="14">O-acyltransferase (WSD1-like) family protein</fullName>
    </submittedName>
</protein>
<evidence type="ECO:0000256" key="10">
    <source>
        <dbReference type="ARBA" id="ARBA00048109"/>
    </source>
</evidence>
<comment type="catalytic activity">
    <reaction evidence="9">
        <text>a long chain fatty alcohol + a fatty acyl-CoA = a long-chain alcohol wax ester + CoA</text>
        <dbReference type="Rhea" id="RHEA:38443"/>
        <dbReference type="ChEBI" id="CHEBI:17135"/>
        <dbReference type="ChEBI" id="CHEBI:57287"/>
        <dbReference type="ChEBI" id="CHEBI:77636"/>
        <dbReference type="ChEBI" id="CHEBI:235323"/>
        <dbReference type="EC" id="2.3.1.75"/>
    </reaction>
</comment>
<evidence type="ECO:0000256" key="8">
    <source>
        <dbReference type="ARBA" id="ARBA00024360"/>
    </source>
</evidence>
<dbReference type="Proteomes" id="UP001604336">
    <property type="component" value="Unassembled WGS sequence"/>
</dbReference>
<comment type="caution">
    <text evidence="14">The sequence shown here is derived from an EMBL/GenBank/DDBJ whole genome shotgun (WGS) entry which is preliminary data.</text>
</comment>
<reference evidence="15" key="1">
    <citation type="submission" date="2024-07" db="EMBL/GenBank/DDBJ databases">
        <title>Two chromosome-level genome assemblies of Korean endemic species Abeliophyllum distichum and Forsythia ovata (Oleaceae).</title>
        <authorList>
            <person name="Jang H."/>
        </authorList>
    </citation>
    <scope>NUCLEOTIDE SEQUENCE [LARGE SCALE GENOMIC DNA]</scope>
</reference>
<sequence>MAMEEFNFINQEEEEEPVSPTGQYFTSSVISVSVIGVLELQVPIDDSQTETLIKHVFLPINPRFSSIMVKDKTGVKHWKKVEVKIKDHIYKPIFPEGKSVEFYDDCFTHYLSKLAMNQLPQSRPLWEIHIIKYPSKNAAGNVVFKLHHALGDGFSIMGALLSCLQRADNPQLPLTFPALMNQNMNTDDDHKGIFKNVTGIFNTVSDFGWSLLKSSVIEDDKSPIRSGEDGVEFRPITITTMTFSLDQIKKIKANLQMTVNGVICGVIFLGTRLYMQEVNNDENSANSTTALVLLNTRNIGGYKSVQEMVKTDEESQWGNQFAFIHVSLPHLTGKDSSNPLNFAHKAQEIIRRKKNSSAVILTGKLLDAVRRYRGPEATAKCIHSTLKNTSMTVSNVIGPVERVALANQPIKGMYFMVVGVPQNLTITMVSYMGNLRVAVGTENGLIDSHKYKSCVENAFDLMFKAAASASASASASAVTTPPPKNI</sequence>
<keyword evidence="7" id="KW-0012">Acyltransferase</keyword>
<evidence type="ECO:0000256" key="7">
    <source>
        <dbReference type="ARBA" id="ARBA00023315"/>
    </source>
</evidence>
<evidence type="ECO:0000256" key="9">
    <source>
        <dbReference type="ARBA" id="ARBA00047604"/>
    </source>
</evidence>
<accession>A0ABD1QP40</accession>
<feature type="region of interest" description="Disordered" evidence="11">
    <location>
        <begin position="1"/>
        <end position="21"/>
    </location>
</feature>
<feature type="domain" description="O-acyltransferase WSD1-like N-terminal" evidence="12">
    <location>
        <begin position="64"/>
        <end position="262"/>
    </location>
</feature>
<evidence type="ECO:0000256" key="11">
    <source>
        <dbReference type="SAM" id="MobiDB-lite"/>
    </source>
</evidence>
<evidence type="ECO:0000256" key="6">
    <source>
        <dbReference type="ARBA" id="ARBA00022824"/>
    </source>
</evidence>
<comment type="catalytic activity">
    <reaction evidence="10">
        <text>an acyl-CoA + a 1,2-diacyl-sn-glycerol = a triacyl-sn-glycerol + CoA</text>
        <dbReference type="Rhea" id="RHEA:10868"/>
        <dbReference type="ChEBI" id="CHEBI:17815"/>
        <dbReference type="ChEBI" id="CHEBI:57287"/>
        <dbReference type="ChEBI" id="CHEBI:58342"/>
        <dbReference type="ChEBI" id="CHEBI:64615"/>
        <dbReference type="EC" id="2.3.1.20"/>
    </reaction>
</comment>
<dbReference type="AlphaFoldDB" id="A0ABD1QP40"/>
<evidence type="ECO:0000259" key="13">
    <source>
        <dbReference type="Pfam" id="PF06974"/>
    </source>
</evidence>
<evidence type="ECO:0000313" key="14">
    <source>
        <dbReference type="EMBL" id="KAL2476741.1"/>
    </source>
</evidence>
<comment type="pathway">
    <text evidence="4">Lipid metabolism.</text>
</comment>
<dbReference type="InterPro" id="IPR009721">
    <property type="entry name" value="O-acyltransferase_WSD1_C"/>
</dbReference>
<dbReference type="GO" id="GO:0005789">
    <property type="term" value="C:endoplasmic reticulum membrane"/>
    <property type="evidence" value="ECO:0007669"/>
    <property type="project" value="UniProtKB-SubCell"/>
</dbReference>
<dbReference type="Pfam" id="PF06974">
    <property type="entry name" value="WS_DGAT_C"/>
    <property type="match status" value="1"/>
</dbReference>
<evidence type="ECO:0000256" key="1">
    <source>
        <dbReference type="ARBA" id="ARBA00004162"/>
    </source>
</evidence>
<evidence type="ECO:0000313" key="15">
    <source>
        <dbReference type="Proteomes" id="UP001604336"/>
    </source>
</evidence>
<feature type="domain" description="O-acyltransferase WSD1 C-terminal" evidence="13">
    <location>
        <begin position="317"/>
        <end position="462"/>
    </location>
</feature>
<evidence type="ECO:0000259" key="12">
    <source>
        <dbReference type="Pfam" id="PF03007"/>
    </source>
</evidence>
<feature type="compositionally biased region" description="Low complexity" evidence="11">
    <location>
        <begin position="1"/>
        <end position="10"/>
    </location>
</feature>
<keyword evidence="6" id="KW-0256">Endoplasmic reticulum</keyword>
<name>A0ABD1QP40_9LAMI</name>
<dbReference type="InterPro" id="IPR045034">
    <property type="entry name" value="O-acyltransferase_WSD1-like"/>
</dbReference>
<dbReference type="GO" id="GO:0005886">
    <property type="term" value="C:plasma membrane"/>
    <property type="evidence" value="ECO:0007669"/>
    <property type="project" value="UniProtKB-SubCell"/>
</dbReference>
<dbReference type="EMBL" id="JBFOLK010000011">
    <property type="protein sequence ID" value="KAL2476741.1"/>
    <property type="molecule type" value="Genomic_DNA"/>
</dbReference>
<dbReference type="InterPro" id="IPR004255">
    <property type="entry name" value="O-acyltransferase_WSD1_N"/>
</dbReference>
<dbReference type="PANTHER" id="PTHR31650:SF34">
    <property type="entry name" value="O-ACYLTRANSFERASE WSD1-LIKE ISOFORM X1"/>
    <property type="match status" value="1"/>
</dbReference>
<keyword evidence="5" id="KW-0808">Transferase</keyword>
<proteinExistence type="inferred from homology"/>
<evidence type="ECO:0000256" key="4">
    <source>
        <dbReference type="ARBA" id="ARBA00005189"/>
    </source>
</evidence>
<dbReference type="PANTHER" id="PTHR31650">
    <property type="entry name" value="O-ACYLTRANSFERASE (WSD1-LIKE) FAMILY PROTEIN"/>
    <property type="match status" value="1"/>
</dbReference>
<dbReference type="GO" id="GO:0004144">
    <property type="term" value="F:diacylglycerol O-acyltransferase activity"/>
    <property type="evidence" value="ECO:0007669"/>
    <property type="project" value="UniProtKB-EC"/>
</dbReference>
<comment type="pathway">
    <text evidence="3">Glycerolipid metabolism; triacylglycerol biosynthesis.</text>
</comment>